<proteinExistence type="predicted"/>
<comment type="caution">
    <text evidence="1">The sequence shown here is derived from an EMBL/GenBank/DDBJ whole genome shotgun (WGS) entry which is preliminary data.</text>
</comment>
<protein>
    <submittedName>
        <fullName evidence="1">Uncharacterized protein</fullName>
    </submittedName>
</protein>
<keyword evidence="2" id="KW-1185">Reference proteome</keyword>
<dbReference type="AlphaFoldDB" id="A0A972FNW0"/>
<name>A0A972FNW0_9FLAO</name>
<reference evidence="1" key="1">
    <citation type="submission" date="2020-02" db="EMBL/GenBank/DDBJ databases">
        <title>Flavobacterium sp. genome.</title>
        <authorList>
            <person name="Jung H.S."/>
            <person name="Baek J.H."/>
            <person name="Jeon C.O."/>
        </authorList>
    </citation>
    <scope>NUCLEOTIDE SEQUENCE</scope>
    <source>
        <strain evidence="1">SE-s28</strain>
    </source>
</reference>
<evidence type="ECO:0000313" key="2">
    <source>
        <dbReference type="Proteomes" id="UP000712080"/>
    </source>
</evidence>
<accession>A0A972FNW0</accession>
<sequence length="426" mass="48562">MVTVKGINYSSDGKTITYDYDVSAAVSKYFTSEKLFVSFDADVSQVPQSIAIVPLLSNLMPIAWFAGFDVVVDEVDADFSDALKQLKLEWQKHYPFVADKKSKLIASNIVPNKIDGTKSAMLFSGGVDAFATYFRHYDETPDLITIQGADIELTDTKQWNDVKSFNQNEPILKRNSKHYIQTNFQKFYTYKVDYLLPNLGWWANVQHGMALIGITAPLSWVEKYNTVYIASTRSEHMEFNAWGSMPEIDNEIKWAGLKVIHDGFELRRQDKVDAIVEAVQKIGTETTIRVCYSEFKADALNCSECEKCIRTIFGVMVSGDNPNRYGFKADGSVYDKIVTTLNRGFKSRGNQFFWEEISDKAKVADTIFSFTEDASEQTKRQKALEVIGFAIKQPLLKPSRIKKLKYAFIQSYPGLFRTYLNLRRKI</sequence>
<dbReference type="RefSeq" id="WP_169528601.1">
    <property type="nucleotide sequence ID" value="NZ_JAAMPU010000108.1"/>
</dbReference>
<organism evidence="1 2">
    <name type="scientific">Flavobacterium silvaticum</name>
    <dbReference type="NCBI Taxonomy" id="1852020"/>
    <lineage>
        <taxon>Bacteria</taxon>
        <taxon>Pseudomonadati</taxon>
        <taxon>Bacteroidota</taxon>
        <taxon>Flavobacteriia</taxon>
        <taxon>Flavobacteriales</taxon>
        <taxon>Flavobacteriaceae</taxon>
        <taxon>Flavobacterium</taxon>
    </lineage>
</organism>
<gene>
    <name evidence="1" type="ORF">G6047_15855</name>
</gene>
<dbReference type="Proteomes" id="UP000712080">
    <property type="component" value="Unassembled WGS sequence"/>
</dbReference>
<dbReference type="EMBL" id="JAAMPU010000108">
    <property type="protein sequence ID" value="NMH29514.1"/>
    <property type="molecule type" value="Genomic_DNA"/>
</dbReference>
<evidence type="ECO:0000313" key="1">
    <source>
        <dbReference type="EMBL" id="NMH29514.1"/>
    </source>
</evidence>